<evidence type="ECO:0000256" key="1">
    <source>
        <dbReference type="ARBA" id="ARBA00023015"/>
    </source>
</evidence>
<dbReference type="Proteomes" id="UP000265692">
    <property type="component" value="Unassembled WGS sequence"/>
</dbReference>
<dbReference type="InterPro" id="IPR036721">
    <property type="entry name" value="RCK_C_sf"/>
</dbReference>
<dbReference type="InterPro" id="IPR006037">
    <property type="entry name" value="RCK_C"/>
</dbReference>
<comment type="caution">
    <text evidence="6">The sequence shown here is derived from an EMBL/GenBank/DDBJ whole genome shotgun (WGS) entry which is preliminary data.</text>
</comment>
<proteinExistence type="predicted"/>
<evidence type="ECO:0000259" key="4">
    <source>
        <dbReference type="PROSITE" id="PS50949"/>
    </source>
</evidence>
<dbReference type="PROSITE" id="PS50949">
    <property type="entry name" value="HTH_GNTR"/>
    <property type="match status" value="1"/>
</dbReference>
<dbReference type="InterPro" id="IPR036390">
    <property type="entry name" value="WH_DNA-bd_sf"/>
</dbReference>
<sequence>MLLKGSNTVENKQMQVKQPKYQKIAADIAAKIVEKKYLVGEKIYARSSLASQYGVSSETARRAIAVLQDLEIVETTKGSGVMIKSYEKAAQFAHQFLEVQSVYQVQLEMLESIKRQKAELSVLEETTKRLVNRTERFKSVNPFVPFQVEIRQESPFISQSIGSINFWQNTMATIVGIRKGVELIISPGPYATFEQNDIVYFIGNDECLERVQNFLYPNQ</sequence>
<accession>A0A396SD02</accession>
<dbReference type="InterPro" id="IPR000524">
    <property type="entry name" value="Tscrpt_reg_HTH_GntR"/>
</dbReference>
<evidence type="ECO:0000313" key="6">
    <source>
        <dbReference type="EMBL" id="RHW34956.1"/>
    </source>
</evidence>
<organism evidence="6 7">
    <name type="scientific">Ureibacillus yapensis</name>
    <dbReference type="NCBI Taxonomy" id="2304605"/>
    <lineage>
        <taxon>Bacteria</taxon>
        <taxon>Bacillati</taxon>
        <taxon>Bacillota</taxon>
        <taxon>Bacilli</taxon>
        <taxon>Bacillales</taxon>
        <taxon>Caryophanaceae</taxon>
        <taxon>Ureibacillus</taxon>
    </lineage>
</organism>
<gene>
    <name evidence="6" type="ORF">D1B33_12980</name>
</gene>
<dbReference type="CDD" id="cd07377">
    <property type="entry name" value="WHTH_GntR"/>
    <property type="match status" value="1"/>
</dbReference>
<feature type="domain" description="RCK C-terminal" evidence="5">
    <location>
        <begin position="132"/>
        <end position="217"/>
    </location>
</feature>
<feature type="domain" description="HTH gntR-type" evidence="4">
    <location>
        <begin position="18"/>
        <end position="86"/>
    </location>
</feature>
<dbReference type="EMBL" id="QWEI01000007">
    <property type="protein sequence ID" value="RHW34956.1"/>
    <property type="molecule type" value="Genomic_DNA"/>
</dbReference>
<dbReference type="SUPFAM" id="SSF46785">
    <property type="entry name" value="Winged helix' DNA-binding domain"/>
    <property type="match status" value="1"/>
</dbReference>
<evidence type="ECO:0000256" key="3">
    <source>
        <dbReference type="ARBA" id="ARBA00023163"/>
    </source>
</evidence>
<dbReference type="Pfam" id="PF02080">
    <property type="entry name" value="TrkA_C"/>
    <property type="match status" value="1"/>
</dbReference>
<dbReference type="SMART" id="SM00345">
    <property type="entry name" value="HTH_GNTR"/>
    <property type="match status" value="1"/>
</dbReference>
<dbReference type="GO" id="GO:0006813">
    <property type="term" value="P:potassium ion transport"/>
    <property type="evidence" value="ECO:0007669"/>
    <property type="project" value="InterPro"/>
</dbReference>
<dbReference type="PANTHER" id="PTHR44846:SF17">
    <property type="entry name" value="GNTR-FAMILY TRANSCRIPTIONAL REGULATOR"/>
    <property type="match status" value="1"/>
</dbReference>
<protein>
    <submittedName>
        <fullName evidence="6">GntR family transcriptional regulator</fullName>
    </submittedName>
</protein>
<dbReference type="SUPFAM" id="SSF116726">
    <property type="entry name" value="TrkA C-terminal domain-like"/>
    <property type="match status" value="1"/>
</dbReference>
<evidence type="ECO:0000259" key="5">
    <source>
        <dbReference type="PROSITE" id="PS51202"/>
    </source>
</evidence>
<keyword evidence="7" id="KW-1185">Reference proteome</keyword>
<dbReference type="Gene3D" id="1.10.10.10">
    <property type="entry name" value="Winged helix-like DNA-binding domain superfamily/Winged helix DNA-binding domain"/>
    <property type="match status" value="1"/>
</dbReference>
<name>A0A396SD02_9BACL</name>
<dbReference type="PANTHER" id="PTHR44846">
    <property type="entry name" value="MANNOSYL-D-GLYCERATE TRANSPORT/METABOLISM SYSTEM REPRESSOR MNGR-RELATED"/>
    <property type="match status" value="1"/>
</dbReference>
<dbReference type="GO" id="GO:0008324">
    <property type="term" value="F:monoatomic cation transmembrane transporter activity"/>
    <property type="evidence" value="ECO:0007669"/>
    <property type="project" value="InterPro"/>
</dbReference>
<evidence type="ECO:0000313" key="7">
    <source>
        <dbReference type="Proteomes" id="UP000265692"/>
    </source>
</evidence>
<dbReference type="InterPro" id="IPR050679">
    <property type="entry name" value="Bact_HTH_transcr_reg"/>
</dbReference>
<keyword evidence="1" id="KW-0805">Transcription regulation</keyword>
<dbReference type="OrthoDB" id="226679at2"/>
<reference evidence="6 7" key="1">
    <citation type="submission" date="2018-08" db="EMBL/GenBank/DDBJ databases">
        <title>Lysinibacillus sp. YLB-03 draft genome sequence.</title>
        <authorList>
            <person name="Yu L."/>
        </authorList>
    </citation>
    <scope>NUCLEOTIDE SEQUENCE [LARGE SCALE GENOMIC DNA]</scope>
    <source>
        <strain evidence="6 7">YLB-03</strain>
    </source>
</reference>
<dbReference type="InterPro" id="IPR036388">
    <property type="entry name" value="WH-like_DNA-bd_sf"/>
</dbReference>
<dbReference type="AlphaFoldDB" id="A0A396SD02"/>
<dbReference type="PROSITE" id="PS51202">
    <property type="entry name" value="RCK_C"/>
    <property type="match status" value="1"/>
</dbReference>
<keyword evidence="3" id="KW-0804">Transcription</keyword>
<dbReference type="Gene3D" id="3.30.70.1450">
    <property type="entry name" value="Regulator of K+ conductance, C-terminal domain"/>
    <property type="match status" value="1"/>
</dbReference>
<dbReference type="GO" id="GO:0003700">
    <property type="term" value="F:DNA-binding transcription factor activity"/>
    <property type="evidence" value="ECO:0007669"/>
    <property type="project" value="InterPro"/>
</dbReference>
<dbReference type="GO" id="GO:0003677">
    <property type="term" value="F:DNA binding"/>
    <property type="evidence" value="ECO:0007669"/>
    <property type="project" value="UniProtKB-KW"/>
</dbReference>
<evidence type="ECO:0000256" key="2">
    <source>
        <dbReference type="ARBA" id="ARBA00023125"/>
    </source>
</evidence>
<dbReference type="Pfam" id="PF00392">
    <property type="entry name" value="GntR"/>
    <property type="match status" value="1"/>
</dbReference>
<keyword evidence="2" id="KW-0238">DNA-binding</keyword>
<dbReference type="GO" id="GO:0045892">
    <property type="term" value="P:negative regulation of DNA-templated transcription"/>
    <property type="evidence" value="ECO:0007669"/>
    <property type="project" value="TreeGrafter"/>
</dbReference>